<sequence length="80" mass="8979">MNPLAKRSEKASDVMQCETEYQAMWDLTPGSCRCLFLKLSQSTPYGDALADTSYWVCSIPPVTPPHWGPPVRSNALHWLP</sequence>
<protein>
    <submittedName>
        <fullName evidence="1">Uncharacterized protein</fullName>
    </submittedName>
</protein>
<proteinExistence type="predicted"/>
<dbReference type="EMBL" id="VOIH02000002">
    <property type="protein sequence ID" value="KAF3455279.1"/>
    <property type="molecule type" value="Genomic_DNA"/>
</dbReference>
<gene>
    <name evidence="1" type="ORF">FNV43_RR05727</name>
</gene>
<evidence type="ECO:0000313" key="1">
    <source>
        <dbReference type="EMBL" id="KAF3455279.1"/>
    </source>
</evidence>
<evidence type="ECO:0000313" key="2">
    <source>
        <dbReference type="Proteomes" id="UP000796880"/>
    </source>
</evidence>
<comment type="caution">
    <text evidence="1">The sequence shown here is derived from an EMBL/GenBank/DDBJ whole genome shotgun (WGS) entry which is preliminary data.</text>
</comment>
<organism evidence="1 2">
    <name type="scientific">Rhamnella rubrinervis</name>
    <dbReference type="NCBI Taxonomy" id="2594499"/>
    <lineage>
        <taxon>Eukaryota</taxon>
        <taxon>Viridiplantae</taxon>
        <taxon>Streptophyta</taxon>
        <taxon>Embryophyta</taxon>
        <taxon>Tracheophyta</taxon>
        <taxon>Spermatophyta</taxon>
        <taxon>Magnoliopsida</taxon>
        <taxon>eudicotyledons</taxon>
        <taxon>Gunneridae</taxon>
        <taxon>Pentapetalae</taxon>
        <taxon>rosids</taxon>
        <taxon>fabids</taxon>
        <taxon>Rosales</taxon>
        <taxon>Rhamnaceae</taxon>
        <taxon>rhamnoid group</taxon>
        <taxon>Rhamneae</taxon>
        <taxon>Rhamnella</taxon>
    </lineage>
</organism>
<accession>A0A8K0HPK6</accession>
<keyword evidence="2" id="KW-1185">Reference proteome</keyword>
<dbReference type="AlphaFoldDB" id="A0A8K0HPK6"/>
<dbReference type="Proteomes" id="UP000796880">
    <property type="component" value="Unassembled WGS sequence"/>
</dbReference>
<name>A0A8K0HPK6_9ROSA</name>
<reference evidence="1" key="1">
    <citation type="submission" date="2020-03" db="EMBL/GenBank/DDBJ databases">
        <title>A high-quality chromosome-level genome assembly of a woody plant with both climbing and erect habits, Rhamnella rubrinervis.</title>
        <authorList>
            <person name="Lu Z."/>
            <person name="Yang Y."/>
            <person name="Zhu X."/>
            <person name="Sun Y."/>
        </authorList>
    </citation>
    <scope>NUCLEOTIDE SEQUENCE</scope>
    <source>
        <strain evidence="1">BYM</strain>
        <tissue evidence="1">Leaf</tissue>
    </source>
</reference>